<reference evidence="13" key="2">
    <citation type="submission" date="2025-09" db="UniProtKB">
        <authorList>
            <consortium name="Ensembl"/>
        </authorList>
    </citation>
    <scope>IDENTIFICATION</scope>
</reference>
<dbReference type="InterPro" id="IPR018297">
    <property type="entry name" value="A/G_cyclase_CS"/>
</dbReference>
<dbReference type="PROSITE" id="PS00452">
    <property type="entry name" value="GUANYLATE_CYCLASE_1"/>
    <property type="match status" value="1"/>
</dbReference>
<dbReference type="Gene3D" id="3.30.70.1230">
    <property type="entry name" value="Nucleotide cyclase"/>
    <property type="match status" value="1"/>
</dbReference>
<dbReference type="GO" id="GO:0004383">
    <property type="term" value="F:guanylate cyclase activity"/>
    <property type="evidence" value="ECO:0007669"/>
    <property type="project" value="TreeGrafter"/>
</dbReference>
<dbReference type="InParanoid" id="A0A3Q3E221"/>
<evidence type="ECO:0000256" key="5">
    <source>
        <dbReference type="ARBA" id="ARBA00022989"/>
    </source>
</evidence>
<dbReference type="InterPro" id="IPR001054">
    <property type="entry name" value="A/G_cyclase"/>
</dbReference>
<dbReference type="CDD" id="cd07302">
    <property type="entry name" value="CHD"/>
    <property type="match status" value="1"/>
</dbReference>
<dbReference type="GO" id="GO:0035556">
    <property type="term" value="P:intracellular signal transduction"/>
    <property type="evidence" value="ECO:0007669"/>
    <property type="project" value="InterPro"/>
</dbReference>
<dbReference type="PANTHER" id="PTHR11920">
    <property type="entry name" value="GUANYLYL CYCLASE"/>
    <property type="match status" value="1"/>
</dbReference>
<keyword evidence="2" id="KW-1003">Cell membrane</keyword>
<dbReference type="Ensembl" id="ENSLBET00000001044.1">
    <property type="protein sequence ID" value="ENSLBEP00000000973.1"/>
    <property type="gene ID" value="ENSLBEG00000000767.1"/>
</dbReference>
<comment type="similarity">
    <text evidence="11">Belongs to the adenylyl cyclase class-4/guanylyl cyclase family.</text>
</comment>
<comment type="subcellular location">
    <subcellularLocation>
        <location evidence="1">Cell membrane</location>
    </subcellularLocation>
</comment>
<keyword evidence="6" id="KW-0342">GTP-binding</keyword>
<keyword evidence="4" id="KW-0547">Nucleotide-binding</keyword>
<accession>A0A3Q3E221</accession>
<keyword evidence="5" id="KW-1133">Transmembrane helix</keyword>
<proteinExistence type="inferred from homology"/>
<dbReference type="SMART" id="SM00044">
    <property type="entry name" value="CYCc"/>
    <property type="match status" value="1"/>
</dbReference>
<evidence type="ECO:0000256" key="9">
    <source>
        <dbReference type="ARBA" id="ARBA00023180"/>
    </source>
</evidence>
<evidence type="ECO:0000256" key="6">
    <source>
        <dbReference type="ARBA" id="ARBA00023134"/>
    </source>
</evidence>
<evidence type="ECO:0000256" key="8">
    <source>
        <dbReference type="ARBA" id="ARBA00023170"/>
    </source>
</evidence>
<evidence type="ECO:0000256" key="7">
    <source>
        <dbReference type="ARBA" id="ARBA00023136"/>
    </source>
</evidence>
<organism evidence="13 14">
    <name type="scientific">Labrus bergylta</name>
    <name type="common">ballan wrasse</name>
    <dbReference type="NCBI Taxonomy" id="56723"/>
    <lineage>
        <taxon>Eukaryota</taxon>
        <taxon>Metazoa</taxon>
        <taxon>Chordata</taxon>
        <taxon>Craniata</taxon>
        <taxon>Vertebrata</taxon>
        <taxon>Euteleostomi</taxon>
        <taxon>Actinopterygii</taxon>
        <taxon>Neopterygii</taxon>
        <taxon>Teleostei</taxon>
        <taxon>Neoteleostei</taxon>
        <taxon>Acanthomorphata</taxon>
        <taxon>Eupercaria</taxon>
        <taxon>Labriformes</taxon>
        <taxon>Labridae</taxon>
        <taxon>Labrus</taxon>
    </lineage>
</organism>
<dbReference type="GO" id="GO:0004016">
    <property type="term" value="F:adenylate cyclase activity"/>
    <property type="evidence" value="ECO:0007669"/>
    <property type="project" value="TreeGrafter"/>
</dbReference>
<sequence>MVLIRPDCVVQSVNPAHLLLPLVVPDPSVKIYRVQYPSGMNVFRPDLDFNGVETIGDAYMVASGLPKRNGDSHAVDIAHMALDILAFVGTFELQHLPGIPLWIRIGVHSGPCAAGVVGNKMPRYCLFGDTVNTASRMESTEPAVWGLVKRRASVFGPTEVEKGTPDFGSHLRKSGMRGRPCFSQINPMGSR</sequence>
<evidence type="ECO:0000256" key="10">
    <source>
        <dbReference type="ARBA" id="ARBA00023239"/>
    </source>
</evidence>
<dbReference type="Pfam" id="PF00211">
    <property type="entry name" value="Guanylate_cyc"/>
    <property type="match status" value="1"/>
</dbReference>
<dbReference type="PROSITE" id="PS50125">
    <property type="entry name" value="GUANYLATE_CYCLASE_2"/>
    <property type="match status" value="1"/>
</dbReference>
<evidence type="ECO:0000256" key="1">
    <source>
        <dbReference type="ARBA" id="ARBA00004236"/>
    </source>
</evidence>
<evidence type="ECO:0000256" key="3">
    <source>
        <dbReference type="ARBA" id="ARBA00022692"/>
    </source>
</evidence>
<keyword evidence="9" id="KW-0325">Glycoprotein</keyword>
<dbReference type="GO" id="GO:0005525">
    <property type="term" value="F:GTP binding"/>
    <property type="evidence" value="ECO:0007669"/>
    <property type="project" value="UniProtKB-KW"/>
</dbReference>
<keyword evidence="7" id="KW-0472">Membrane</keyword>
<evidence type="ECO:0000259" key="12">
    <source>
        <dbReference type="PROSITE" id="PS50125"/>
    </source>
</evidence>
<evidence type="ECO:0000313" key="14">
    <source>
        <dbReference type="Proteomes" id="UP000261660"/>
    </source>
</evidence>
<keyword evidence="14" id="KW-1185">Reference proteome</keyword>
<keyword evidence="10 11" id="KW-0456">Lyase</keyword>
<dbReference type="GO" id="GO:0001653">
    <property type="term" value="F:peptide receptor activity"/>
    <property type="evidence" value="ECO:0007669"/>
    <property type="project" value="TreeGrafter"/>
</dbReference>
<dbReference type="GO" id="GO:0005886">
    <property type="term" value="C:plasma membrane"/>
    <property type="evidence" value="ECO:0007669"/>
    <property type="project" value="UniProtKB-SubCell"/>
</dbReference>
<dbReference type="InterPro" id="IPR050401">
    <property type="entry name" value="Cyclic_nucleotide_synthase"/>
</dbReference>
<keyword evidence="8" id="KW-0675">Receptor</keyword>
<dbReference type="GeneTree" id="ENSGT00940000155955"/>
<evidence type="ECO:0000313" key="13">
    <source>
        <dbReference type="Ensembl" id="ENSLBEP00000000973.1"/>
    </source>
</evidence>
<feature type="domain" description="Guanylate cyclase" evidence="12">
    <location>
        <begin position="52"/>
        <end position="138"/>
    </location>
</feature>
<dbReference type="SUPFAM" id="SSF55073">
    <property type="entry name" value="Nucleotide cyclase"/>
    <property type="match status" value="1"/>
</dbReference>
<name>A0A3Q3E221_9LABR</name>
<evidence type="ECO:0000256" key="2">
    <source>
        <dbReference type="ARBA" id="ARBA00022475"/>
    </source>
</evidence>
<evidence type="ECO:0000256" key="4">
    <source>
        <dbReference type="ARBA" id="ARBA00022741"/>
    </source>
</evidence>
<protein>
    <recommendedName>
        <fullName evidence="12">Guanylate cyclase domain-containing protein</fullName>
    </recommendedName>
</protein>
<dbReference type="GO" id="GO:0007168">
    <property type="term" value="P:receptor guanylyl cyclase signaling pathway"/>
    <property type="evidence" value="ECO:0007669"/>
    <property type="project" value="TreeGrafter"/>
</dbReference>
<dbReference type="Proteomes" id="UP000261660">
    <property type="component" value="Unplaced"/>
</dbReference>
<reference evidence="13" key="1">
    <citation type="submission" date="2025-08" db="UniProtKB">
        <authorList>
            <consortium name="Ensembl"/>
        </authorList>
    </citation>
    <scope>IDENTIFICATION</scope>
</reference>
<keyword evidence="3" id="KW-0812">Transmembrane</keyword>
<dbReference type="PANTHER" id="PTHR11920:SF347">
    <property type="entry name" value="GUANYLYL CYCLASE C"/>
    <property type="match status" value="1"/>
</dbReference>
<dbReference type="STRING" id="56723.ENSLBEP00000000973"/>
<evidence type="ECO:0000256" key="11">
    <source>
        <dbReference type="RuleBase" id="RU000405"/>
    </source>
</evidence>
<dbReference type="InterPro" id="IPR029787">
    <property type="entry name" value="Nucleotide_cyclase"/>
</dbReference>
<dbReference type="AlphaFoldDB" id="A0A3Q3E221"/>